<dbReference type="Pfam" id="PF00072">
    <property type="entry name" value="Response_reg"/>
    <property type="match status" value="1"/>
</dbReference>
<protein>
    <recommendedName>
        <fullName evidence="3">Response regulatory domain-containing protein</fullName>
    </recommendedName>
</protein>
<dbReference type="PANTHER" id="PTHR44591">
    <property type="entry name" value="STRESS RESPONSE REGULATOR PROTEIN 1"/>
    <property type="match status" value="1"/>
</dbReference>
<dbReference type="SUPFAM" id="SSF52172">
    <property type="entry name" value="CheY-like"/>
    <property type="match status" value="1"/>
</dbReference>
<sequence length="148" mass="16795">MGVPSRERNGIPGWSTRYGELTKMKTIAYIEDDPDMIDLVSIILQKHGYHVDGFTESRDILQQLRDIEPDLILLDLMMPHVDGLEVYEEIKSIEGLEDVPVIIISAMKRAVEEIEREGKIQAEAFLVKPFTIGELLETVNRIVGESET</sequence>
<evidence type="ECO:0000313" key="5">
    <source>
        <dbReference type="Proteomes" id="UP000177876"/>
    </source>
</evidence>
<dbReference type="AlphaFoldDB" id="A0A1F2WMS6"/>
<accession>A0A1F2WMS6</accession>
<dbReference type="Gene3D" id="3.40.50.2300">
    <property type="match status" value="1"/>
</dbReference>
<dbReference type="InterPro" id="IPR050595">
    <property type="entry name" value="Bact_response_regulator"/>
</dbReference>
<organism evidence="4 5">
    <name type="scientific">Candidatus Solincola sediminis</name>
    <dbReference type="NCBI Taxonomy" id="1797199"/>
    <lineage>
        <taxon>Bacteria</taxon>
        <taxon>Bacillati</taxon>
        <taxon>Actinomycetota</taxon>
        <taxon>Candidatus Geothermincolia</taxon>
        <taxon>Candidatus Geothermincolales</taxon>
        <taxon>Candidatus Geothermincolaceae</taxon>
        <taxon>Candidatus Solincola</taxon>
    </lineage>
</organism>
<evidence type="ECO:0000256" key="2">
    <source>
        <dbReference type="PROSITE-ProRule" id="PRU00169"/>
    </source>
</evidence>
<reference evidence="4 5" key="1">
    <citation type="journal article" date="2016" name="Nat. Commun.">
        <title>Thousands of microbial genomes shed light on interconnected biogeochemical processes in an aquifer system.</title>
        <authorList>
            <person name="Anantharaman K."/>
            <person name="Brown C.T."/>
            <person name="Hug L.A."/>
            <person name="Sharon I."/>
            <person name="Castelle C.J."/>
            <person name="Probst A.J."/>
            <person name="Thomas B.C."/>
            <person name="Singh A."/>
            <person name="Wilkins M.J."/>
            <person name="Karaoz U."/>
            <person name="Brodie E.L."/>
            <person name="Williams K.H."/>
            <person name="Hubbard S.S."/>
            <person name="Banfield J.F."/>
        </authorList>
    </citation>
    <scope>NUCLEOTIDE SEQUENCE [LARGE SCALE GENOMIC DNA]</scope>
</reference>
<dbReference type="InterPro" id="IPR011006">
    <property type="entry name" value="CheY-like_superfamily"/>
</dbReference>
<dbReference type="PANTHER" id="PTHR44591:SF23">
    <property type="entry name" value="CHEY SUBFAMILY"/>
    <property type="match status" value="1"/>
</dbReference>
<dbReference type="EMBL" id="MELK01000026">
    <property type="protein sequence ID" value="OFW58160.1"/>
    <property type="molecule type" value="Genomic_DNA"/>
</dbReference>
<feature type="modified residue" description="4-aspartylphosphate" evidence="2">
    <location>
        <position position="75"/>
    </location>
</feature>
<name>A0A1F2WMS6_9ACTN</name>
<keyword evidence="1 2" id="KW-0597">Phosphoprotein</keyword>
<evidence type="ECO:0000313" key="4">
    <source>
        <dbReference type="EMBL" id="OFW58160.1"/>
    </source>
</evidence>
<dbReference type="GO" id="GO:0000160">
    <property type="term" value="P:phosphorelay signal transduction system"/>
    <property type="evidence" value="ECO:0007669"/>
    <property type="project" value="InterPro"/>
</dbReference>
<dbReference type="PROSITE" id="PS50110">
    <property type="entry name" value="RESPONSE_REGULATORY"/>
    <property type="match status" value="1"/>
</dbReference>
<evidence type="ECO:0000256" key="1">
    <source>
        <dbReference type="ARBA" id="ARBA00022553"/>
    </source>
</evidence>
<dbReference type="InterPro" id="IPR001789">
    <property type="entry name" value="Sig_transdc_resp-reg_receiver"/>
</dbReference>
<feature type="domain" description="Response regulatory" evidence="3">
    <location>
        <begin position="26"/>
        <end position="143"/>
    </location>
</feature>
<evidence type="ECO:0000259" key="3">
    <source>
        <dbReference type="PROSITE" id="PS50110"/>
    </source>
</evidence>
<dbReference type="SMART" id="SM00448">
    <property type="entry name" value="REC"/>
    <property type="match status" value="1"/>
</dbReference>
<dbReference type="STRING" id="1797197.A2Y75_01175"/>
<comment type="caution">
    <text evidence="4">The sequence shown here is derived from an EMBL/GenBank/DDBJ whole genome shotgun (WGS) entry which is preliminary data.</text>
</comment>
<dbReference type="Proteomes" id="UP000177876">
    <property type="component" value="Unassembled WGS sequence"/>
</dbReference>
<proteinExistence type="predicted"/>
<gene>
    <name evidence="4" type="ORF">A2Y75_01175</name>
</gene>